<dbReference type="AlphaFoldDB" id="A0AAV6MLY5"/>
<dbReference type="PANTHER" id="PTHR22814">
    <property type="entry name" value="COPPER TRANSPORT PROTEIN ATOX1-RELATED"/>
    <property type="match status" value="1"/>
</dbReference>
<name>A0AAV6MLY5_9ROSI</name>
<dbReference type="PANTHER" id="PTHR22814:SF312">
    <property type="entry name" value="HEAVY METAL-ASSOCIATED ISOPRENYLATED PLANT PROTEIN 29"/>
    <property type="match status" value="1"/>
</dbReference>
<evidence type="ECO:0000313" key="3">
    <source>
        <dbReference type="EMBL" id="KAG6583964.1"/>
    </source>
</evidence>
<protein>
    <submittedName>
        <fullName evidence="3">Heavy metal-associated isoprenylated plant protein 28</fullName>
    </submittedName>
</protein>
<dbReference type="GO" id="GO:0046872">
    <property type="term" value="F:metal ion binding"/>
    <property type="evidence" value="ECO:0007669"/>
    <property type="project" value="UniProtKB-KW"/>
</dbReference>
<evidence type="ECO:0000313" key="4">
    <source>
        <dbReference type="Proteomes" id="UP000685013"/>
    </source>
</evidence>
<feature type="domain" description="HMA" evidence="2">
    <location>
        <begin position="161"/>
        <end position="224"/>
    </location>
</feature>
<dbReference type="InterPro" id="IPR006121">
    <property type="entry name" value="HMA_dom"/>
</dbReference>
<organism evidence="3 4">
    <name type="scientific">Cucurbita argyrosperma subsp. sororia</name>
    <dbReference type="NCBI Taxonomy" id="37648"/>
    <lineage>
        <taxon>Eukaryota</taxon>
        <taxon>Viridiplantae</taxon>
        <taxon>Streptophyta</taxon>
        <taxon>Embryophyta</taxon>
        <taxon>Tracheophyta</taxon>
        <taxon>Spermatophyta</taxon>
        <taxon>Magnoliopsida</taxon>
        <taxon>eudicotyledons</taxon>
        <taxon>Gunneridae</taxon>
        <taxon>Pentapetalae</taxon>
        <taxon>rosids</taxon>
        <taxon>fabids</taxon>
        <taxon>Cucurbitales</taxon>
        <taxon>Cucurbitaceae</taxon>
        <taxon>Cucurbiteae</taxon>
        <taxon>Cucurbita</taxon>
    </lineage>
</organism>
<feature type="non-terminal residue" evidence="3">
    <location>
        <position position="1"/>
    </location>
</feature>
<evidence type="ECO:0000256" key="1">
    <source>
        <dbReference type="ARBA" id="ARBA00022723"/>
    </source>
</evidence>
<gene>
    <name evidence="3" type="primary">HIPP28</name>
    <name evidence="3" type="ORF">SDJN03_19896</name>
</gene>
<dbReference type="PROSITE" id="PS50846">
    <property type="entry name" value="HMA_2"/>
    <property type="match status" value="1"/>
</dbReference>
<dbReference type="CDD" id="cd00371">
    <property type="entry name" value="HMA"/>
    <property type="match status" value="1"/>
</dbReference>
<keyword evidence="1" id="KW-0479">Metal-binding</keyword>
<proteinExistence type="predicted"/>
<reference evidence="3 4" key="1">
    <citation type="journal article" date="2021" name="Hortic Res">
        <title>The domestication of Cucurbita argyrosperma as revealed by the genome of its wild relative.</title>
        <authorList>
            <person name="Barrera-Redondo J."/>
            <person name="Sanchez-de la Vega G."/>
            <person name="Aguirre-Liguori J.A."/>
            <person name="Castellanos-Morales G."/>
            <person name="Gutierrez-Guerrero Y.T."/>
            <person name="Aguirre-Dugua X."/>
            <person name="Aguirre-Planter E."/>
            <person name="Tenaillon M.I."/>
            <person name="Lira-Saade R."/>
            <person name="Eguiarte L.E."/>
        </authorList>
    </citation>
    <scope>NUCLEOTIDE SEQUENCE [LARGE SCALE GENOMIC DNA]</scope>
    <source>
        <strain evidence="3">JBR-2021</strain>
    </source>
</reference>
<keyword evidence="4" id="KW-1185">Reference proteome</keyword>
<comment type="caution">
    <text evidence="3">The sequence shown here is derived from an EMBL/GenBank/DDBJ whole genome shotgun (WGS) entry which is preliminary data.</text>
</comment>
<dbReference type="Proteomes" id="UP000685013">
    <property type="component" value="Chromosome 13"/>
</dbReference>
<accession>A0AAV6MLY5</accession>
<dbReference type="Pfam" id="PF00403">
    <property type="entry name" value="HMA"/>
    <property type="match status" value="1"/>
</dbReference>
<dbReference type="EMBL" id="JAGKQH010000013">
    <property type="protein sequence ID" value="KAG6583964.1"/>
    <property type="molecule type" value="Genomic_DNA"/>
</dbReference>
<evidence type="ECO:0000259" key="2">
    <source>
        <dbReference type="PROSITE" id="PS50846"/>
    </source>
</evidence>
<sequence length="330" mass="37371">MVLRVVDILDLKGHEFPVFDIVDSLGRAARNSPSSSKVEADRLERIVKQGIFLLQYAMKWFLTTGRQPLPIVAAVLVLYMKLKSISNGSGKRKNLEKVGIDLLATALSMTMIQPSQFPVAGTILLKVLTMATVLTSLYTCSVLSLKEKSFFWTLFNCYTDMTVTEMRVHMDCTGCEKQVRKALESLPGVDDVIIDLSLQKVTVMGWAKQKKILKAARRNGRTAELWPYPYNPQYHGFIHHYQHYLNSPQHHHQPQPQPQPQTKPIITYNSLSSSSFHKHNMSPIHEYNSYNYSGSDADDYGYHQEPPFSTIDEEAGAMFSDENPHSCAIM</sequence>